<accession>A0A7X2TQZ5</accession>
<keyword evidence="3" id="KW-1185">Reference proteome</keyword>
<keyword evidence="1" id="KW-1133">Transmembrane helix</keyword>
<proteinExistence type="predicted"/>
<evidence type="ECO:0008006" key="4">
    <source>
        <dbReference type="Google" id="ProtNLM"/>
    </source>
</evidence>
<protein>
    <recommendedName>
        <fullName evidence="4">Cell division protein FtsL</fullName>
    </recommendedName>
</protein>
<keyword evidence="1" id="KW-0472">Membrane</keyword>
<gene>
    <name evidence="2" type="ORF">FYJ80_05795</name>
</gene>
<dbReference type="AlphaFoldDB" id="A0A7X2TQZ5"/>
<reference evidence="2 3" key="1">
    <citation type="submission" date="2019-08" db="EMBL/GenBank/DDBJ databases">
        <title>In-depth cultivation of the pig gut microbiome towards novel bacterial diversity and tailored functional studies.</title>
        <authorList>
            <person name="Wylensek D."/>
            <person name="Hitch T.C.A."/>
            <person name="Clavel T."/>
        </authorList>
    </citation>
    <scope>NUCLEOTIDE SEQUENCE [LARGE SCALE GENOMIC DNA]</scope>
    <source>
        <strain evidence="2 3">NM-380-WT-3C1</strain>
    </source>
</reference>
<dbReference type="EMBL" id="VUNN01000009">
    <property type="protein sequence ID" value="MSU06292.1"/>
    <property type="molecule type" value="Genomic_DNA"/>
</dbReference>
<comment type="caution">
    <text evidence="2">The sequence shown here is derived from an EMBL/GenBank/DDBJ whole genome shotgun (WGS) entry which is preliminary data.</text>
</comment>
<keyword evidence="1" id="KW-0812">Transmembrane</keyword>
<sequence length="104" mass="11994">MSNEKEINRWLTTPNKVLVLFIILFVFLSVFIPLFQRAAKHDLENKIRLSEERVLILEDKARIIESEIAISKSPEALIERSVKKLVTYEEIDNKSILLASVEGV</sequence>
<evidence type="ECO:0000313" key="2">
    <source>
        <dbReference type="EMBL" id="MSU06292.1"/>
    </source>
</evidence>
<organism evidence="2 3">
    <name type="scientific">Bullifex porci</name>
    <dbReference type="NCBI Taxonomy" id="2606638"/>
    <lineage>
        <taxon>Bacteria</taxon>
        <taxon>Pseudomonadati</taxon>
        <taxon>Spirochaetota</taxon>
        <taxon>Spirochaetia</taxon>
        <taxon>Spirochaetales</taxon>
        <taxon>Spirochaetaceae</taxon>
        <taxon>Bullifex</taxon>
    </lineage>
</organism>
<evidence type="ECO:0000313" key="3">
    <source>
        <dbReference type="Proteomes" id="UP000460549"/>
    </source>
</evidence>
<dbReference type="Proteomes" id="UP000460549">
    <property type="component" value="Unassembled WGS sequence"/>
</dbReference>
<evidence type="ECO:0000256" key="1">
    <source>
        <dbReference type="SAM" id="Phobius"/>
    </source>
</evidence>
<feature type="transmembrane region" description="Helical" evidence="1">
    <location>
        <begin position="17"/>
        <end position="35"/>
    </location>
</feature>
<dbReference type="RefSeq" id="WP_154425268.1">
    <property type="nucleotide sequence ID" value="NZ_VUNN01000009.1"/>
</dbReference>
<name>A0A7X2TQZ5_9SPIO</name>